<keyword evidence="2" id="KW-1185">Reference proteome</keyword>
<evidence type="ECO:0000313" key="2">
    <source>
        <dbReference type="Proteomes" id="UP001500552"/>
    </source>
</evidence>
<reference evidence="2" key="1">
    <citation type="journal article" date="2019" name="Int. J. Syst. Evol. Microbiol.">
        <title>The Global Catalogue of Microorganisms (GCM) 10K type strain sequencing project: providing services to taxonomists for standard genome sequencing and annotation.</title>
        <authorList>
            <consortium name="The Broad Institute Genomics Platform"/>
            <consortium name="The Broad Institute Genome Sequencing Center for Infectious Disease"/>
            <person name="Wu L."/>
            <person name="Ma J."/>
        </authorList>
    </citation>
    <scope>NUCLEOTIDE SEQUENCE [LARGE SCALE GENOMIC DNA]</scope>
    <source>
        <strain evidence="2">JCM 17926</strain>
    </source>
</reference>
<protein>
    <submittedName>
        <fullName evidence="1">Uncharacterized protein</fullName>
    </submittedName>
</protein>
<dbReference type="Proteomes" id="UP001500552">
    <property type="component" value="Unassembled WGS sequence"/>
</dbReference>
<comment type="caution">
    <text evidence="1">The sequence shown here is derived from an EMBL/GenBank/DDBJ whole genome shotgun (WGS) entry which is preliminary data.</text>
</comment>
<sequence length="104" mass="11906">MVKWFGSGWDRPRRRLNYNVRVADGGVGLCGFWLLPANLSNLRADAETVTQELKEGEDYYLNGQGLLVFTAKYLLKRGYCCQNGCRHCPYGFRKQEGAERPKKV</sequence>
<proteinExistence type="predicted"/>
<dbReference type="EMBL" id="BAABHC010000014">
    <property type="protein sequence ID" value="GAA4435129.1"/>
    <property type="molecule type" value="Genomic_DNA"/>
</dbReference>
<gene>
    <name evidence="1" type="ORF">GCM10023188_26860</name>
</gene>
<accession>A0ABP8LUY7</accession>
<evidence type="ECO:0000313" key="1">
    <source>
        <dbReference type="EMBL" id="GAA4435129.1"/>
    </source>
</evidence>
<name>A0ABP8LUY7_9BACT</name>
<organism evidence="1 2">
    <name type="scientific">Pontibacter saemangeumensis</name>
    <dbReference type="NCBI Taxonomy" id="1084525"/>
    <lineage>
        <taxon>Bacteria</taxon>
        <taxon>Pseudomonadati</taxon>
        <taxon>Bacteroidota</taxon>
        <taxon>Cytophagia</taxon>
        <taxon>Cytophagales</taxon>
        <taxon>Hymenobacteraceae</taxon>
        <taxon>Pontibacter</taxon>
    </lineage>
</organism>
<dbReference type="Pfam" id="PF17653">
    <property type="entry name" value="DUF5522"/>
    <property type="match status" value="1"/>
</dbReference>
<dbReference type="InterPro" id="IPR040807">
    <property type="entry name" value="DUF5522"/>
</dbReference>